<dbReference type="SUPFAM" id="SSF51126">
    <property type="entry name" value="Pectin lyase-like"/>
    <property type="match status" value="1"/>
</dbReference>
<evidence type="ECO:0000256" key="1">
    <source>
        <dbReference type="SAM" id="SignalP"/>
    </source>
</evidence>
<feature type="domain" description="Right handed beta helix" evidence="2">
    <location>
        <begin position="312"/>
        <end position="420"/>
    </location>
</feature>
<proteinExistence type="predicted"/>
<dbReference type="AlphaFoldDB" id="A6DN57"/>
<evidence type="ECO:0000313" key="3">
    <source>
        <dbReference type="EMBL" id="EDM26805.1"/>
    </source>
</evidence>
<accession>A6DN57</accession>
<keyword evidence="4" id="KW-1185">Reference proteome</keyword>
<evidence type="ECO:0000313" key="4">
    <source>
        <dbReference type="Proteomes" id="UP000004947"/>
    </source>
</evidence>
<dbReference type="RefSeq" id="WP_007279300.1">
    <property type="nucleotide sequence ID" value="NZ_ABCK01000013.1"/>
</dbReference>
<feature type="chain" id="PRO_5002692394" description="Right handed beta helix domain-containing protein" evidence="1">
    <location>
        <begin position="18"/>
        <end position="718"/>
    </location>
</feature>
<dbReference type="OrthoDB" id="9808066at2"/>
<evidence type="ECO:0000259" key="2">
    <source>
        <dbReference type="Pfam" id="PF13229"/>
    </source>
</evidence>
<protein>
    <recommendedName>
        <fullName evidence="2">Right handed beta helix domain-containing protein</fullName>
    </recommendedName>
</protein>
<dbReference type="STRING" id="313628.LNTAR_06154"/>
<gene>
    <name evidence="3" type="ORF">LNTAR_06154</name>
</gene>
<dbReference type="SMART" id="SM00710">
    <property type="entry name" value="PbH1"/>
    <property type="match status" value="5"/>
</dbReference>
<dbReference type="InterPro" id="IPR012334">
    <property type="entry name" value="Pectin_lyas_fold"/>
</dbReference>
<dbReference type="Gene3D" id="2.160.20.10">
    <property type="entry name" value="Single-stranded right-handed beta-helix, Pectin lyase-like"/>
    <property type="match status" value="2"/>
</dbReference>
<dbReference type="InterPro" id="IPR039448">
    <property type="entry name" value="Beta_helix"/>
</dbReference>
<dbReference type="InterPro" id="IPR011050">
    <property type="entry name" value="Pectin_lyase_fold/virulence"/>
</dbReference>
<feature type="signal peptide" evidence="1">
    <location>
        <begin position="1"/>
        <end position="17"/>
    </location>
</feature>
<dbReference type="eggNOG" id="COG5492">
    <property type="taxonomic scope" value="Bacteria"/>
</dbReference>
<sequence>MKKFLLLVICLSSLANAKQIHVYKDQNNLSSAHKEWQELRQNNYQDTIEIIIHEGTHHLNQSLIFDERGSDAKTLIRSATGESATISGARKIEGWTRTELMNGKIWSAPVPWAEGEHYFHALFKGNQMLKRASSEIIELSNEAPSKFYCNDMQSRFEFNTHPEIAKLENIKDIELFGQPTRKWLVNYLPLERVGAKKTKLKIPATYIMSGEWQIENSLQHLDEAGEWCLNNGTLYYWPKDDQVKDIFAPYLNELIRIEGKTDSSLEGKGERPAKNFIFENLSFSHADRQRWTKNDIGLQHDWNMWDKANGLIRFRGAQDCEVHNCNFINSASDGVRLDLYCQNITIANNRFSKLGGTAILLAGYGPGKKDVNHHNTIINNSLSEIGSLYWHSPGIFVWQSGHNLIAKNHIYDQGYSGIIVAGVRRRFFSQKFPKDQRADKNPFKFWQFPKGTREHLPSIRWDEIKYIKDPLDWKAYEPYMHARHNIIEFNEVHDCMKRLHDGNGIYLSAHGNDNLVRYNLVYNHPKGSMIRTDDDSHYSLLSFNILLGTTGKDGLCMKGQNTFENNFFFNTRFTTGMAGNRAEYSSSFRKNVFYSTGNINDFHYKTFMMGPMLNDNIYYSNHNKQADNFLDKVHLKGQDSRSLMADPQFIDLPAGELSFAENSPASEIGIRPITKSQFLNIGTTDDPWLKRQGSSLPVKWNDMQGDYYYYVNKIKRVH</sequence>
<dbReference type="Pfam" id="PF13229">
    <property type="entry name" value="Beta_helix"/>
    <property type="match status" value="1"/>
</dbReference>
<keyword evidence="1" id="KW-0732">Signal</keyword>
<name>A6DN57_9BACT</name>
<dbReference type="PANTHER" id="PTHR36453:SF1">
    <property type="entry name" value="RIGHT HANDED BETA HELIX DOMAIN-CONTAINING PROTEIN"/>
    <property type="match status" value="1"/>
</dbReference>
<dbReference type="PANTHER" id="PTHR36453">
    <property type="entry name" value="SECRETED PROTEIN-RELATED"/>
    <property type="match status" value="1"/>
</dbReference>
<reference evidence="3 4" key="1">
    <citation type="journal article" date="2010" name="J. Bacteriol.">
        <title>Genome sequence of Lentisphaera araneosa HTCC2155T, the type species of the order Lentisphaerales in the phylum Lentisphaerae.</title>
        <authorList>
            <person name="Thrash J.C."/>
            <person name="Cho J.C."/>
            <person name="Vergin K.L."/>
            <person name="Morris R.M."/>
            <person name="Giovannoni S.J."/>
        </authorList>
    </citation>
    <scope>NUCLEOTIDE SEQUENCE [LARGE SCALE GENOMIC DNA]</scope>
    <source>
        <strain evidence="3 4">HTCC2155</strain>
    </source>
</reference>
<organism evidence="3 4">
    <name type="scientific">Lentisphaera araneosa HTCC2155</name>
    <dbReference type="NCBI Taxonomy" id="313628"/>
    <lineage>
        <taxon>Bacteria</taxon>
        <taxon>Pseudomonadati</taxon>
        <taxon>Lentisphaerota</taxon>
        <taxon>Lentisphaeria</taxon>
        <taxon>Lentisphaerales</taxon>
        <taxon>Lentisphaeraceae</taxon>
        <taxon>Lentisphaera</taxon>
    </lineage>
</organism>
<dbReference type="EMBL" id="ABCK01000013">
    <property type="protein sequence ID" value="EDM26805.1"/>
    <property type="molecule type" value="Genomic_DNA"/>
</dbReference>
<comment type="caution">
    <text evidence="3">The sequence shown here is derived from an EMBL/GenBank/DDBJ whole genome shotgun (WGS) entry which is preliminary data.</text>
</comment>
<dbReference type="Proteomes" id="UP000004947">
    <property type="component" value="Unassembled WGS sequence"/>
</dbReference>
<dbReference type="InterPro" id="IPR006626">
    <property type="entry name" value="PbH1"/>
</dbReference>